<evidence type="ECO:0000313" key="1">
    <source>
        <dbReference type="EMBL" id="KAJ8048288.1"/>
    </source>
</evidence>
<dbReference type="OrthoDB" id="10624927at2759"/>
<reference evidence="1" key="1">
    <citation type="submission" date="2021-10" db="EMBL/GenBank/DDBJ databases">
        <title>Tropical sea cucumber genome reveals ecological adaptation and Cuvierian tubules defense mechanism.</title>
        <authorList>
            <person name="Chen T."/>
        </authorList>
    </citation>
    <scope>NUCLEOTIDE SEQUENCE</scope>
    <source>
        <strain evidence="1">Nanhai2018</strain>
        <tissue evidence="1">Muscle</tissue>
    </source>
</reference>
<organism evidence="1 2">
    <name type="scientific">Holothuria leucospilota</name>
    <name type="common">Black long sea cucumber</name>
    <name type="synonym">Mertensiothuria leucospilota</name>
    <dbReference type="NCBI Taxonomy" id="206669"/>
    <lineage>
        <taxon>Eukaryota</taxon>
        <taxon>Metazoa</taxon>
        <taxon>Echinodermata</taxon>
        <taxon>Eleutherozoa</taxon>
        <taxon>Echinozoa</taxon>
        <taxon>Holothuroidea</taxon>
        <taxon>Aspidochirotacea</taxon>
        <taxon>Aspidochirotida</taxon>
        <taxon>Holothuriidae</taxon>
        <taxon>Holothuria</taxon>
    </lineage>
</organism>
<proteinExistence type="predicted"/>
<accession>A0A9Q1CN68</accession>
<evidence type="ECO:0000313" key="2">
    <source>
        <dbReference type="Proteomes" id="UP001152320"/>
    </source>
</evidence>
<dbReference type="EMBL" id="JAIZAY010000001">
    <property type="protein sequence ID" value="KAJ8048288.1"/>
    <property type="molecule type" value="Genomic_DNA"/>
</dbReference>
<comment type="caution">
    <text evidence="1">The sequence shown here is derived from an EMBL/GenBank/DDBJ whole genome shotgun (WGS) entry which is preliminary data.</text>
</comment>
<name>A0A9Q1CN68_HOLLE</name>
<gene>
    <name evidence="1" type="ORF">HOLleu_00541</name>
</gene>
<dbReference type="Proteomes" id="UP001152320">
    <property type="component" value="Chromosome 1"/>
</dbReference>
<keyword evidence="2" id="KW-1185">Reference proteome</keyword>
<protein>
    <submittedName>
        <fullName evidence="1">Uncharacterized protein</fullName>
    </submittedName>
</protein>
<sequence length="255" mass="29063">MSVSGSRSGKHLLFVADSRAYSFDRYTQPHVPGEGSVQVRVHYVIKRGARVADLLEPTLSKLRQWREDDFIVTRVAAGINDLTELFSLPTHTKRVLRRSAVTSSDLVREFSQFKSACLRLRPKCIVIFTTIPPASFSKFQLSKCLPQPILTAEQLQRNQADLDSTLDSVNSSIKDLNQEAQHGIVFQTLSWHTTVRKPTKRKSRSGNYTRTIRNDFSPLYDGLHAKSTTKNRWFTLLHKLFAKDLQQLTSFRPTS</sequence>
<dbReference type="AlphaFoldDB" id="A0A9Q1CN68"/>